<accession>F2JIR0</accession>
<dbReference type="KEGG" id="cle:Clole_0230"/>
<proteinExistence type="predicted"/>
<evidence type="ECO:0000313" key="1">
    <source>
        <dbReference type="EMBL" id="ADZ81982.1"/>
    </source>
</evidence>
<reference evidence="1 2" key="1">
    <citation type="journal article" date="2011" name="J. Bacteriol.">
        <title>Complete genome sequence of the cellulose-degrading bacterium Cellulosilyticum lentocellum.</title>
        <authorList>
            <consortium name="US DOE Joint Genome Institute"/>
            <person name="Miller D.A."/>
            <person name="Suen G."/>
            <person name="Bruce D."/>
            <person name="Copeland A."/>
            <person name="Cheng J.F."/>
            <person name="Detter C."/>
            <person name="Goodwin L.A."/>
            <person name="Han C.S."/>
            <person name="Hauser L.J."/>
            <person name="Land M.L."/>
            <person name="Lapidus A."/>
            <person name="Lucas S."/>
            <person name="Meincke L."/>
            <person name="Pitluck S."/>
            <person name="Tapia R."/>
            <person name="Teshima H."/>
            <person name="Woyke T."/>
            <person name="Fox B.G."/>
            <person name="Angert E.R."/>
            <person name="Currie C.R."/>
        </authorList>
    </citation>
    <scope>NUCLEOTIDE SEQUENCE [LARGE SCALE GENOMIC DNA]</scope>
    <source>
        <strain evidence="2">ATCC 49066 / DSM 5427 / NCIMB 11756 / RHM5</strain>
    </source>
</reference>
<dbReference type="Pfam" id="PF19866">
    <property type="entry name" value="DUF6339"/>
    <property type="match status" value="1"/>
</dbReference>
<organism evidence="1 2">
    <name type="scientific">Cellulosilyticum lentocellum (strain ATCC 49066 / DSM 5427 / NCIMB 11756 / RHM5)</name>
    <name type="common">Clostridium lentocellum</name>
    <dbReference type="NCBI Taxonomy" id="642492"/>
    <lineage>
        <taxon>Bacteria</taxon>
        <taxon>Bacillati</taxon>
        <taxon>Bacillota</taxon>
        <taxon>Clostridia</taxon>
        <taxon>Lachnospirales</taxon>
        <taxon>Cellulosilyticaceae</taxon>
        <taxon>Cellulosilyticum</taxon>
    </lineage>
</organism>
<sequence length="224" mass="26990">MIFKTLNMTESRKAMEEWIRLSPNLPPIDDQYIVLRNTLIEMNKVVRENYSRDYDIDLNFGIKLYVYLNSVQGFNLRMASNDDFWRYLSLKVVPDLVSERWGKDNRSHFYERASRIWLRSLWWYIHLSWQGDEESTYEILKNNTTDEILNLVERAGRKGYYLEVYRNIMYFYSKVQQQKTTNRKLFRNIMILNTARCTVIEPGLCLGGEREYVKSIFRDLGEKI</sequence>
<dbReference type="AlphaFoldDB" id="F2JIR0"/>
<name>F2JIR0_CELLD</name>
<dbReference type="HOGENOM" id="CLU_104163_0_0_9"/>
<protein>
    <submittedName>
        <fullName evidence="1">Uncharacterized protein</fullName>
    </submittedName>
</protein>
<dbReference type="InterPro" id="IPR045920">
    <property type="entry name" value="DUF6339"/>
</dbReference>
<keyword evidence="2" id="KW-1185">Reference proteome</keyword>
<dbReference type="STRING" id="642492.Clole_0230"/>
<evidence type="ECO:0000313" key="2">
    <source>
        <dbReference type="Proteomes" id="UP000008467"/>
    </source>
</evidence>
<dbReference type="eggNOG" id="ENOG5031CZM">
    <property type="taxonomic scope" value="Bacteria"/>
</dbReference>
<dbReference type="Proteomes" id="UP000008467">
    <property type="component" value="Chromosome"/>
</dbReference>
<dbReference type="EMBL" id="CP002582">
    <property type="protein sequence ID" value="ADZ81982.1"/>
    <property type="molecule type" value="Genomic_DNA"/>
</dbReference>
<gene>
    <name evidence="1" type="ordered locus">Clole_0230</name>
</gene>